<gene>
    <name evidence="1" type="ORF">AMORRO_LOCUS4100</name>
</gene>
<dbReference type="AlphaFoldDB" id="A0A9N9A403"/>
<evidence type="ECO:0000313" key="2">
    <source>
        <dbReference type="Proteomes" id="UP000789342"/>
    </source>
</evidence>
<keyword evidence="2" id="KW-1185">Reference proteome</keyword>
<sequence length="190" mass="21448">MILTTPSFDTVAKFNELPGLWESNEAKNKRVTEETFKTLGELFVNYHIENIFGLTLLHIHFLLEKGEILLETGSLSDNQQKVISQPVKVDELISSVQGSNWKITPDNLYVPYEFKLENEIISLPGIENTEGRKNIIVPLTDSVKPGDQIEAVWNFVPGLDNKGKKLITRGCSRSCYSTLQGDHNAYHTRS</sequence>
<reference evidence="1" key="1">
    <citation type="submission" date="2021-06" db="EMBL/GenBank/DDBJ databases">
        <authorList>
            <person name="Kallberg Y."/>
            <person name="Tangrot J."/>
            <person name="Rosling A."/>
        </authorList>
    </citation>
    <scope>NUCLEOTIDE SEQUENCE</scope>
    <source>
        <strain evidence="1">CL551</strain>
    </source>
</reference>
<protein>
    <submittedName>
        <fullName evidence="1">13672_t:CDS:1</fullName>
    </submittedName>
</protein>
<comment type="caution">
    <text evidence="1">The sequence shown here is derived from an EMBL/GenBank/DDBJ whole genome shotgun (WGS) entry which is preliminary data.</text>
</comment>
<proteinExistence type="predicted"/>
<dbReference type="Proteomes" id="UP000789342">
    <property type="component" value="Unassembled WGS sequence"/>
</dbReference>
<dbReference type="OrthoDB" id="2407183at2759"/>
<evidence type="ECO:0000313" key="1">
    <source>
        <dbReference type="EMBL" id="CAG8518895.1"/>
    </source>
</evidence>
<dbReference type="EMBL" id="CAJVPV010002143">
    <property type="protein sequence ID" value="CAG8518895.1"/>
    <property type="molecule type" value="Genomic_DNA"/>
</dbReference>
<organism evidence="1 2">
    <name type="scientific">Acaulospora morrowiae</name>
    <dbReference type="NCBI Taxonomy" id="94023"/>
    <lineage>
        <taxon>Eukaryota</taxon>
        <taxon>Fungi</taxon>
        <taxon>Fungi incertae sedis</taxon>
        <taxon>Mucoromycota</taxon>
        <taxon>Glomeromycotina</taxon>
        <taxon>Glomeromycetes</taxon>
        <taxon>Diversisporales</taxon>
        <taxon>Acaulosporaceae</taxon>
        <taxon>Acaulospora</taxon>
    </lineage>
</organism>
<accession>A0A9N9A403</accession>
<name>A0A9N9A403_9GLOM</name>